<accession>A0A1V9FPK6</accession>
<reference evidence="3" key="1">
    <citation type="submission" date="2016-04" db="EMBL/GenBank/DDBJ databases">
        <authorList>
            <person name="Chen L."/>
            <person name="Zhuang W."/>
            <person name="Wang G."/>
        </authorList>
    </citation>
    <scope>NUCLEOTIDE SEQUENCE [LARGE SCALE GENOMIC DNA]</scope>
    <source>
        <strain evidence="3">208</strain>
    </source>
</reference>
<evidence type="ECO:0000313" key="2">
    <source>
        <dbReference type="EMBL" id="OQP60293.1"/>
    </source>
</evidence>
<dbReference type="EMBL" id="LWBP01000156">
    <property type="protein sequence ID" value="OQP60293.1"/>
    <property type="molecule type" value="Genomic_DNA"/>
</dbReference>
<dbReference type="Proteomes" id="UP000192276">
    <property type="component" value="Unassembled WGS sequence"/>
</dbReference>
<organism evidence="2 3">
    <name type="scientific">Niastella populi</name>
    <dbReference type="NCBI Taxonomy" id="550983"/>
    <lineage>
        <taxon>Bacteria</taxon>
        <taxon>Pseudomonadati</taxon>
        <taxon>Bacteroidota</taxon>
        <taxon>Chitinophagia</taxon>
        <taxon>Chitinophagales</taxon>
        <taxon>Chitinophagaceae</taxon>
        <taxon>Niastella</taxon>
    </lineage>
</organism>
<evidence type="ECO:0000259" key="1">
    <source>
        <dbReference type="Pfam" id="PF11827"/>
    </source>
</evidence>
<proteinExistence type="predicted"/>
<name>A0A1V9FPK6_9BACT</name>
<keyword evidence="3" id="KW-1185">Reference proteome</keyword>
<dbReference type="Pfam" id="PF11827">
    <property type="entry name" value="DUF3347"/>
    <property type="match status" value="1"/>
</dbReference>
<sequence length="198" mass="21902">MKKTLIVVILLVVIVLIARPFFCNTEDKQSDKEPEKQQPLSISDNTDAFKQSYTQLLDAYNTLKNALVASDTAKASAAALALHTAADSLKVNEIKGDSTGVIKETAASFSSTISGSAQALAAAKDLNNKRKEFVTIADNIWSLTRTVRYSGQKLYWQYCPMAFDNKGAYWISYEREIKNPYFGSKMLNCGTVEDSLSY</sequence>
<protein>
    <recommendedName>
        <fullName evidence="1">DUF3347 domain-containing protein</fullName>
    </recommendedName>
</protein>
<dbReference type="STRING" id="550983.A4R26_20260"/>
<dbReference type="RefSeq" id="WP_081164403.1">
    <property type="nucleotide sequence ID" value="NZ_LWBP01000156.1"/>
</dbReference>
<dbReference type="OrthoDB" id="5513217at2"/>
<evidence type="ECO:0000313" key="3">
    <source>
        <dbReference type="Proteomes" id="UP000192276"/>
    </source>
</evidence>
<dbReference type="AlphaFoldDB" id="A0A1V9FPK6"/>
<gene>
    <name evidence="2" type="ORF">A4R26_20260</name>
</gene>
<feature type="domain" description="DUF3347" evidence="1">
    <location>
        <begin position="57"/>
        <end position="147"/>
    </location>
</feature>
<comment type="caution">
    <text evidence="2">The sequence shown here is derived from an EMBL/GenBank/DDBJ whole genome shotgun (WGS) entry which is preliminary data.</text>
</comment>
<dbReference type="InterPro" id="IPR021782">
    <property type="entry name" value="DUF3347"/>
</dbReference>